<feature type="transmembrane region" description="Helical" evidence="14">
    <location>
        <begin position="711"/>
        <end position="730"/>
    </location>
</feature>
<evidence type="ECO:0000256" key="4">
    <source>
        <dbReference type="ARBA" id="ARBA00012839"/>
    </source>
</evidence>
<dbReference type="SUPFAM" id="SSF82109">
    <property type="entry name" value="MIR domain"/>
    <property type="match status" value="1"/>
</dbReference>
<dbReference type="Proteomes" id="UP001150538">
    <property type="component" value="Unassembled WGS sequence"/>
</dbReference>
<keyword evidence="8" id="KW-0677">Repeat</keyword>
<dbReference type="InterPro" id="IPR016093">
    <property type="entry name" value="MIR_motif"/>
</dbReference>
<keyword evidence="5 14" id="KW-0328">Glycosyltransferase</keyword>
<dbReference type="PANTHER" id="PTHR10050">
    <property type="entry name" value="DOLICHYL-PHOSPHATE-MANNOSE--PROTEIN MANNOSYLTRANSFERASE"/>
    <property type="match status" value="1"/>
</dbReference>
<dbReference type="AlphaFoldDB" id="A0A9W8DW24"/>
<organism evidence="16 17">
    <name type="scientific">Mycoemilia scoparia</name>
    <dbReference type="NCBI Taxonomy" id="417184"/>
    <lineage>
        <taxon>Eukaryota</taxon>
        <taxon>Fungi</taxon>
        <taxon>Fungi incertae sedis</taxon>
        <taxon>Zoopagomycota</taxon>
        <taxon>Kickxellomycotina</taxon>
        <taxon>Kickxellomycetes</taxon>
        <taxon>Kickxellales</taxon>
        <taxon>Kickxellaceae</taxon>
        <taxon>Mycoemilia</taxon>
    </lineage>
</organism>
<dbReference type="InterPro" id="IPR036300">
    <property type="entry name" value="MIR_dom_sf"/>
</dbReference>
<comment type="pathway">
    <text evidence="2 14">Protein modification; protein glycosylation.</text>
</comment>
<evidence type="ECO:0000256" key="3">
    <source>
        <dbReference type="ARBA" id="ARBA00007222"/>
    </source>
</evidence>
<evidence type="ECO:0000256" key="9">
    <source>
        <dbReference type="ARBA" id="ARBA00022824"/>
    </source>
</evidence>
<dbReference type="Gene3D" id="2.80.10.50">
    <property type="match status" value="1"/>
</dbReference>
<feature type="transmembrane region" description="Helical" evidence="14">
    <location>
        <begin position="681"/>
        <end position="699"/>
    </location>
</feature>
<evidence type="ECO:0000256" key="12">
    <source>
        <dbReference type="ARBA" id="ARBA00045085"/>
    </source>
</evidence>
<evidence type="ECO:0000256" key="6">
    <source>
        <dbReference type="ARBA" id="ARBA00022679"/>
    </source>
</evidence>
<feature type="transmembrane region" description="Helical" evidence="14">
    <location>
        <begin position="296"/>
        <end position="323"/>
    </location>
</feature>
<evidence type="ECO:0000256" key="13">
    <source>
        <dbReference type="ARBA" id="ARBA00045102"/>
    </source>
</evidence>
<dbReference type="InterPro" id="IPR032421">
    <property type="entry name" value="PMT_4TMC"/>
</dbReference>
<feature type="transmembrane region" description="Helical" evidence="14">
    <location>
        <begin position="658"/>
        <end position="675"/>
    </location>
</feature>
<dbReference type="OrthoDB" id="292747at2759"/>
<dbReference type="SMART" id="SM00472">
    <property type="entry name" value="MIR"/>
    <property type="match status" value="3"/>
</dbReference>
<evidence type="ECO:0000256" key="1">
    <source>
        <dbReference type="ARBA" id="ARBA00004477"/>
    </source>
</evidence>
<evidence type="ECO:0000256" key="11">
    <source>
        <dbReference type="ARBA" id="ARBA00023136"/>
    </source>
</evidence>
<dbReference type="InterPro" id="IPR027005">
    <property type="entry name" value="PMT-like"/>
</dbReference>
<dbReference type="Pfam" id="PF02366">
    <property type="entry name" value="PMT"/>
    <property type="match status" value="1"/>
</dbReference>
<comment type="catalytic activity">
    <reaction evidence="12 14">
        <text>a di-trans,poly-cis-dolichyl beta-D-mannosyl phosphate + L-threonyl-[protein] = 3-O-(alpha-D-mannosyl)-L-threonyl-[protein] + a di-trans,poly-cis-dolichyl phosphate + H(+)</text>
        <dbReference type="Rhea" id="RHEA:53396"/>
        <dbReference type="Rhea" id="RHEA-COMP:11060"/>
        <dbReference type="Rhea" id="RHEA-COMP:13547"/>
        <dbReference type="Rhea" id="RHEA-COMP:19498"/>
        <dbReference type="Rhea" id="RHEA-COMP:19501"/>
        <dbReference type="ChEBI" id="CHEBI:15378"/>
        <dbReference type="ChEBI" id="CHEBI:30013"/>
        <dbReference type="ChEBI" id="CHEBI:57683"/>
        <dbReference type="ChEBI" id="CHEBI:58211"/>
        <dbReference type="ChEBI" id="CHEBI:137323"/>
        <dbReference type="EC" id="2.4.1.109"/>
    </reaction>
</comment>
<sequence length="762" mass="88971">MSIGDSLKHRPRYQVVTDSEVNNDLLSDGRTKELPTLPISYKKGFNDEGCTAYPQNPGLAFSIQPDTVYDKNQDLIVSLLLTFVSLITRLYKIGWRPNVSWDEAHFGKFGAYYINHTFYHDVHPPLAKMLVALSEVIAGHNGTFKFDSGSQYPKYVNYTLMRIQMSLYGVALVPLAYLTCLQLRMSRKMALLAALFVLFDNAICVMSRFILLDQPLLCFTAMTLYGIAGFNNRRKEPFSRTWWKWLLFTGFSLGLVFSSKWIGFFSILLVGISTIEDLWHMLADWKMPIENYLKHWAYRMIGLILVPLSIYAICFRIHFAVLYKSGTGDGRMSSAFQARLQGNDLNTQPNDVAYGSLVTLRSHYPGAGFLHSHPHKYPEGSKQQQITCYSYKDTNNKFYVRKEHGSKFDYLGEMPQILQDGDIIRLVHNESNFNVHLNLNPAPLTVRNFEVSCHNKDDEGDDLDHWKIELVSETGRRKHDGKIHALTTVFRLRNVRTKCLLMTNGRKLPEWGWKQAEVSCSKEDSFSPKVLWNIEQNWNKQLPSIDTSRVVYSNFWRDMIHLNIEMARTNNALVPDRDKYNVLESDPWSWPFLIYPMRLVGWGNDTIKYYEIGNPILWWMSAIVCLAYPFQFIWYALKHRRQASDFKRGEWYDWWDRSKLLWGGWALHYISFFLMGRVTYIHHYLPALYFALLLLAFEIDYYGRWIARGYYLNKIFYVFAITSGLVFYHFSPFTYGWKTPAKDMGNRGWLSTWNIDKDLYGM</sequence>
<keyword evidence="11 14" id="KW-0472">Membrane</keyword>
<feature type="transmembrane region" description="Helical" evidence="14">
    <location>
        <begin position="616"/>
        <end position="637"/>
    </location>
</feature>
<keyword evidence="6 14" id="KW-0808">Transferase</keyword>
<comment type="catalytic activity">
    <reaction evidence="13 14">
        <text>a di-trans,poly-cis-dolichyl beta-D-mannosyl phosphate + L-seryl-[protein] = 3-O-(alpha-D-mannosyl)-L-seryl-[protein] + a di-trans,poly-cis-dolichyl phosphate + H(+)</text>
        <dbReference type="Rhea" id="RHEA:17377"/>
        <dbReference type="Rhea" id="RHEA-COMP:9863"/>
        <dbReference type="Rhea" id="RHEA-COMP:13546"/>
        <dbReference type="Rhea" id="RHEA-COMP:19498"/>
        <dbReference type="Rhea" id="RHEA-COMP:19501"/>
        <dbReference type="ChEBI" id="CHEBI:15378"/>
        <dbReference type="ChEBI" id="CHEBI:29999"/>
        <dbReference type="ChEBI" id="CHEBI:57683"/>
        <dbReference type="ChEBI" id="CHEBI:58211"/>
        <dbReference type="ChEBI" id="CHEBI:137321"/>
        <dbReference type="EC" id="2.4.1.109"/>
    </reaction>
</comment>
<keyword evidence="17" id="KW-1185">Reference proteome</keyword>
<evidence type="ECO:0000256" key="14">
    <source>
        <dbReference type="RuleBase" id="RU367007"/>
    </source>
</evidence>
<comment type="subcellular location">
    <subcellularLocation>
        <location evidence="1 14">Endoplasmic reticulum membrane</location>
        <topology evidence="1 14">Multi-pass membrane protein</topology>
    </subcellularLocation>
</comment>
<dbReference type="GO" id="GO:0005789">
    <property type="term" value="C:endoplasmic reticulum membrane"/>
    <property type="evidence" value="ECO:0007669"/>
    <property type="project" value="UniProtKB-SubCell"/>
</dbReference>
<gene>
    <name evidence="16" type="primary">PMT2_2</name>
    <name evidence="16" type="ORF">H4219_001196</name>
</gene>
<comment type="function">
    <text evidence="14">Transfers mannose from Dol-P-mannose to Ser or Thr residues on proteins.</text>
</comment>
<dbReference type="Pfam" id="PF02815">
    <property type="entry name" value="MIR"/>
    <property type="match status" value="1"/>
</dbReference>
<dbReference type="Pfam" id="PF16192">
    <property type="entry name" value="PMT_4TMC"/>
    <property type="match status" value="1"/>
</dbReference>
<accession>A0A9W8DW24</accession>
<proteinExistence type="inferred from homology"/>
<keyword evidence="9 14" id="KW-0256">Endoplasmic reticulum</keyword>
<feature type="domain" description="MIR" evidence="15">
    <location>
        <begin position="480"/>
        <end position="537"/>
    </location>
</feature>
<feature type="transmembrane region" description="Helical" evidence="14">
    <location>
        <begin position="155"/>
        <end position="178"/>
    </location>
</feature>
<protein>
    <recommendedName>
        <fullName evidence="4 14">Dolichyl-phosphate-mannose--protein mannosyltransferase</fullName>
        <ecNumber evidence="4 14">2.4.1.109</ecNumber>
    </recommendedName>
</protein>
<keyword evidence="7 14" id="KW-0812">Transmembrane</keyword>
<evidence type="ECO:0000256" key="7">
    <source>
        <dbReference type="ARBA" id="ARBA00022692"/>
    </source>
</evidence>
<evidence type="ECO:0000313" key="17">
    <source>
        <dbReference type="Proteomes" id="UP001150538"/>
    </source>
</evidence>
<reference evidence="16" key="1">
    <citation type="submission" date="2022-07" db="EMBL/GenBank/DDBJ databases">
        <title>Phylogenomic reconstructions and comparative analyses of Kickxellomycotina fungi.</title>
        <authorList>
            <person name="Reynolds N.K."/>
            <person name="Stajich J.E."/>
            <person name="Barry K."/>
            <person name="Grigoriev I.V."/>
            <person name="Crous P."/>
            <person name="Smith M.E."/>
        </authorList>
    </citation>
    <scope>NUCLEOTIDE SEQUENCE</scope>
    <source>
        <strain evidence="16">NBRC 100468</strain>
    </source>
</reference>
<evidence type="ECO:0000256" key="8">
    <source>
        <dbReference type="ARBA" id="ARBA00022737"/>
    </source>
</evidence>
<evidence type="ECO:0000256" key="2">
    <source>
        <dbReference type="ARBA" id="ARBA00004922"/>
    </source>
</evidence>
<comment type="caution">
    <text evidence="16">The sequence shown here is derived from an EMBL/GenBank/DDBJ whole genome shotgun (WGS) entry which is preliminary data.</text>
</comment>
<feature type="transmembrane region" description="Helical" evidence="14">
    <location>
        <begin position="190"/>
        <end position="211"/>
    </location>
</feature>
<comment type="similarity">
    <text evidence="3 14">Belongs to the glycosyltransferase 39 family.</text>
</comment>
<name>A0A9W8DW24_9FUNG</name>
<dbReference type="GO" id="GO:0004169">
    <property type="term" value="F:dolichyl-phosphate-mannose-protein mannosyltransferase activity"/>
    <property type="evidence" value="ECO:0007669"/>
    <property type="project" value="UniProtKB-UniRule"/>
</dbReference>
<keyword evidence="10 14" id="KW-1133">Transmembrane helix</keyword>
<feature type="domain" description="MIR" evidence="15">
    <location>
        <begin position="349"/>
        <end position="403"/>
    </location>
</feature>
<dbReference type="PANTHER" id="PTHR10050:SF46">
    <property type="entry name" value="PROTEIN O-MANNOSYL-TRANSFERASE 2"/>
    <property type="match status" value="1"/>
</dbReference>
<evidence type="ECO:0000256" key="10">
    <source>
        <dbReference type="ARBA" id="ARBA00022989"/>
    </source>
</evidence>
<evidence type="ECO:0000256" key="5">
    <source>
        <dbReference type="ARBA" id="ARBA00022676"/>
    </source>
</evidence>
<feature type="domain" description="MIR" evidence="15">
    <location>
        <begin position="415"/>
        <end position="471"/>
    </location>
</feature>
<dbReference type="InterPro" id="IPR003342">
    <property type="entry name" value="ArnT-like_N"/>
</dbReference>
<evidence type="ECO:0000313" key="16">
    <source>
        <dbReference type="EMBL" id="KAJ1920638.1"/>
    </source>
</evidence>
<dbReference type="EMBL" id="JANBPU010000011">
    <property type="protein sequence ID" value="KAJ1920638.1"/>
    <property type="molecule type" value="Genomic_DNA"/>
</dbReference>
<feature type="transmembrane region" description="Helical" evidence="14">
    <location>
        <begin position="245"/>
        <end position="275"/>
    </location>
</feature>
<evidence type="ECO:0000259" key="15">
    <source>
        <dbReference type="PROSITE" id="PS50919"/>
    </source>
</evidence>
<dbReference type="PROSITE" id="PS50919">
    <property type="entry name" value="MIR"/>
    <property type="match status" value="3"/>
</dbReference>
<dbReference type="EC" id="2.4.1.109" evidence="4 14"/>